<dbReference type="InterPro" id="IPR006127">
    <property type="entry name" value="ZnuA-like"/>
</dbReference>
<protein>
    <submittedName>
        <fullName evidence="7">Zinc/manganese transport system substrate-binding protein</fullName>
    </submittedName>
</protein>
<proteinExistence type="inferred from homology"/>
<name>A0A370GJL8_9COXI</name>
<accession>A0A370GJL8</accession>
<evidence type="ECO:0000313" key="8">
    <source>
        <dbReference type="Proteomes" id="UP000254720"/>
    </source>
</evidence>
<comment type="similarity">
    <text evidence="2 6">Belongs to the bacterial solute-binding protein 9 family.</text>
</comment>
<dbReference type="OrthoDB" id="5296019at2"/>
<gene>
    <name evidence="7" type="ORF">C8D86_11465</name>
</gene>
<dbReference type="Proteomes" id="UP000254720">
    <property type="component" value="Unassembled WGS sequence"/>
</dbReference>
<dbReference type="SUPFAM" id="SSF53807">
    <property type="entry name" value="Helical backbone' metal receptor"/>
    <property type="match status" value="1"/>
</dbReference>
<dbReference type="GO" id="GO:0046872">
    <property type="term" value="F:metal ion binding"/>
    <property type="evidence" value="ECO:0007669"/>
    <property type="project" value="UniProtKB-KW"/>
</dbReference>
<evidence type="ECO:0000256" key="3">
    <source>
        <dbReference type="ARBA" id="ARBA00022448"/>
    </source>
</evidence>
<dbReference type="PANTHER" id="PTHR42953:SF1">
    <property type="entry name" value="METAL-BINDING PROTEIN HI_0362-RELATED"/>
    <property type="match status" value="1"/>
</dbReference>
<dbReference type="GO" id="GO:0030001">
    <property type="term" value="P:metal ion transport"/>
    <property type="evidence" value="ECO:0007669"/>
    <property type="project" value="InterPro"/>
</dbReference>
<dbReference type="InterPro" id="IPR050492">
    <property type="entry name" value="Bact_metal-bind_prot9"/>
</dbReference>
<keyword evidence="4" id="KW-0479">Metal-binding</keyword>
<evidence type="ECO:0000256" key="2">
    <source>
        <dbReference type="ARBA" id="ARBA00011028"/>
    </source>
</evidence>
<evidence type="ECO:0000256" key="4">
    <source>
        <dbReference type="ARBA" id="ARBA00022723"/>
    </source>
</evidence>
<comment type="subcellular location">
    <subcellularLocation>
        <location evidence="1">Cell envelope</location>
    </subcellularLocation>
</comment>
<evidence type="ECO:0000256" key="5">
    <source>
        <dbReference type="ARBA" id="ARBA00022729"/>
    </source>
</evidence>
<keyword evidence="3 6" id="KW-0813">Transport</keyword>
<dbReference type="PRINTS" id="PR00690">
    <property type="entry name" value="ADHESNFAMILY"/>
</dbReference>
<keyword evidence="8" id="KW-1185">Reference proteome</keyword>
<dbReference type="GO" id="GO:0030313">
    <property type="term" value="C:cell envelope"/>
    <property type="evidence" value="ECO:0007669"/>
    <property type="project" value="UniProtKB-SubCell"/>
</dbReference>
<dbReference type="PANTHER" id="PTHR42953">
    <property type="entry name" value="HIGH-AFFINITY ZINC UPTAKE SYSTEM PROTEIN ZNUA-RELATED"/>
    <property type="match status" value="1"/>
</dbReference>
<dbReference type="GO" id="GO:0007155">
    <property type="term" value="P:cell adhesion"/>
    <property type="evidence" value="ECO:0007669"/>
    <property type="project" value="InterPro"/>
</dbReference>
<comment type="caution">
    <text evidence="7">The sequence shown here is derived from an EMBL/GenBank/DDBJ whole genome shotgun (WGS) entry which is preliminary data.</text>
</comment>
<keyword evidence="5" id="KW-0732">Signal</keyword>
<dbReference type="Gene3D" id="3.40.50.1980">
    <property type="entry name" value="Nitrogenase molybdenum iron protein domain"/>
    <property type="match status" value="2"/>
</dbReference>
<evidence type="ECO:0000256" key="6">
    <source>
        <dbReference type="RuleBase" id="RU003512"/>
    </source>
</evidence>
<dbReference type="Pfam" id="PF01297">
    <property type="entry name" value="ZnuA"/>
    <property type="match status" value="1"/>
</dbReference>
<organism evidence="7 8">
    <name type="scientific">Aquicella lusitana</name>
    <dbReference type="NCBI Taxonomy" id="254246"/>
    <lineage>
        <taxon>Bacteria</taxon>
        <taxon>Pseudomonadati</taxon>
        <taxon>Pseudomonadota</taxon>
        <taxon>Gammaproteobacteria</taxon>
        <taxon>Legionellales</taxon>
        <taxon>Coxiellaceae</taxon>
        <taxon>Aquicella</taxon>
    </lineage>
</organism>
<evidence type="ECO:0000256" key="1">
    <source>
        <dbReference type="ARBA" id="ARBA00004196"/>
    </source>
</evidence>
<reference evidence="7 8" key="1">
    <citation type="submission" date="2018-07" db="EMBL/GenBank/DDBJ databases">
        <title>Genomic Encyclopedia of Type Strains, Phase IV (KMG-IV): sequencing the most valuable type-strain genomes for metagenomic binning, comparative biology and taxonomic classification.</title>
        <authorList>
            <person name="Goeker M."/>
        </authorList>
    </citation>
    <scope>NUCLEOTIDE SEQUENCE [LARGE SCALE GENOMIC DNA]</scope>
    <source>
        <strain evidence="7 8">DSM 16500</strain>
    </source>
</reference>
<dbReference type="RefSeq" id="WP_114834654.1">
    <property type="nucleotide sequence ID" value="NZ_LR699115.1"/>
</dbReference>
<dbReference type="InterPro" id="IPR006128">
    <property type="entry name" value="Lipoprotein_PsaA-like"/>
</dbReference>
<evidence type="ECO:0000313" key="7">
    <source>
        <dbReference type="EMBL" id="RDI42594.1"/>
    </source>
</evidence>
<sequence length="295" mass="33277">MRLIKIILLFLTAFVISLHGITAQAAIHIIAAENVYGDIAQQIGGRYVSISSVLNSPSQDPHLFSMKPSIAKQAAEADIIIYNGADYDPWVKSLLAIQGQKRRSVINVAQLMGIRSGSNPHLWYLPETMPRFAEQLTSQLQQLDPAHQDYFGSRLKQFKQNYQIILDKIATLKNRFQHTPVIATESIFNYMADSIGLVMHGKAFQISIMNDVPPSISQIKQFESDLRQHTVRVLIYNKQVMNPMTNRMIAIASEEKIPVVGVSEMIPPDTTFVEWMINQLNELEKALANKHEPHS</sequence>
<dbReference type="EMBL" id="QQAX01000014">
    <property type="protein sequence ID" value="RDI42594.1"/>
    <property type="molecule type" value="Genomic_DNA"/>
</dbReference>
<dbReference type="AlphaFoldDB" id="A0A370GJL8"/>